<evidence type="ECO:0000313" key="12">
    <source>
        <dbReference type="Proteomes" id="UP000017746"/>
    </source>
</evidence>
<protein>
    <recommendedName>
        <fullName evidence="9">Pantetheine-phosphate adenylyltransferase</fullName>
        <ecNumber evidence="9">2.7.7.3</ecNumber>
    </recommendedName>
</protein>
<evidence type="ECO:0000256" key="8">
    <source>
        <dbReference type="ARBA" id="ARBA00029346"/>
    </source>
</evidence>
<gene>
    <name evidence="11" type="ORF">AFR_29790</name>
</gene>
<organism evidence="11 12">
    <name type="scientific">Actinoplanes friuliensis DSM 7358</name>
    <dbReference type="NCBI Taxonomy" id="1246995"/>
    <lineage>
        <taxon>Bacteria</taxon>
        <taxon>Bacillati</taxon>
        <taxon>Actinomycetota</taxon>
        <taxon>Actinomycetes</taxon>
        <taxon>Micromonosporales</taxon>
        <taxon>Micromonosporaceae</taxon>
        <taxon>Actinoplanes</taxon>
    </lineage>
</organism>
<dbReference type="KEGG" id="afs:AFR_29790"/>
<name>U5W507_9ACTN</name>
<dbReference type="GO" id="GO:0015937">
    <property type="term" value="P:coenzyme A biosynthetic process"/>
    <property type="evidence" value="ECO:0007669"/>
    <property type="project" value="UniProtKB-UniRule"/>
</dbReference>
<reference evidence="11 12" key="1">
    <citation type="journal article" date="2014" name="J. Biotechnol.">
        <title>Complete genome sequence of the actinobacterium Actinoplanes friuliensis HAG 010964, producer of the lipopeptide antibiotic friulimycin.</title>
        <authorList>
            <person name="Ruckert C."/>
            <person name="Szczepanowski R."/>
            <person name="Albersmeier A."/>
            <person name="Goesmann A."/>
            <person name="Fischer N."/>
            <person name="Steinkamper A."/>
            <person name="Puhler A."/>
            <person name="Biener R."/>
            <person name="Schwartz D."/>
            <person name="Kalinowski J."/>
        </authorList>
    </citation>
    <scope>NUCLEOTIDE SEQUENCE [LARGE SCALE GENOMIC DNA]</scope>
    <source>
        <strain evidence="11 12">DSM 7358</strain>
    </source>
</reference>
<dbReference type="AlphaFoldDB" id="U5W507"/>
<keyword evidence="6" id="KW-0460">Magnesium</keyword>
<dbReference type="PANTHER" id="PTHR21342:SF1">
    <property type="entry name" value="PHOSPHOPANTETHEINE ADENYLYLTRANSFERASE"/>
    <property type="match status" value="1"/>
</dbReference>
<dbReference type="InterPro" id="IPR004821">
    <property type="entry name" value="Cyt_trans-like"/>
</dbReference>
<evidence type="ECO:0000259" key="10">
    <source>
        <dbReference type="Pfam" id="PF01467"/>
    </source>
</evidence>
<dbReference type="GO" id="GO:0005524">
    <property type="term" value="F:ATP binding"/>
    <property type="evidence" value="ECO:0007669"/>
    <property type="project" value="UniProtKB-KW"/>
</dbReference>
<dbReference type="OrthoDB" id="9806661at2"/>
<keyword evidence="12" id="KW-1185">Reference proteome</keyword>
<dbReference type="NCBIfam" id="TIGR00125">
    <property type="entry name" value="cyt_tran_rel"/>
    <property type="match status" value="1"/>
</dbReference>
<evidence type="ECO:0000256" key="4">
    <source>
        <dbReference type="ARBA" id="ARBA00022741"/>
    </source>
</evidence>
<keyword evidence="1" id="KW-0963">Cytoplasm</keyword>
<dbReference type="HOGENOM" id="CLU_100149_1_1_11"/>
<dbReference type="eggNOG" id="COG0669">
    <property type="taxonomic scope" value="Bacteria"/>
</dbReference>
<dbReference type="EMBL" id="CP006272">
    <property type="protein sequence ID" value="AGZ44219.1"/>
    <property type="molecule type" value="Genomic_DNA"/>
</dbReference>
<keyword evidence="4" id="KW-0547">Nucleotide-binding</keyword>
<dbReference type="InterPro" id="IPR014729">
    <property type="entry name" value="Rossmann-like_a/b/a_fold"/>
</dbReference>
<evidence type="ECO:0000256" key="2">
    <source>
        <dbReference type="ARBA" id="ARBA00022679"/>
    </source>
</evidence>
<accession>U5W507</accession>
<dbReference type="Pfam" id="PF01467">
    <property type="entry name" value="CTP_transf_like"/>
    <property type="match status" value="1"/>
</dbReference>
<dbReference type="STRING" id="1246995.AFR_29790"/>
<evidence type="ECO:0000313" key="11">
    <source>
        <dbReference type="EMBL" id="AGZ44219.1"/>
    </source>
</evidence>
<keyword evidence="3 11" id="KW-0548">Nucleotidyltransferase</keyword>
<dbReference type="PRINTS" id="PR01020">
    <property type="entry name" value="LPSBIOSNTHSS"/>
</dbReference>
<dbReference type="InterPro" id="IPR001980">
    <property type="entry name" value="PPAT"/>
</dbReference>
<dbReference type="GO" id="GO:0004595">
    <property type="term" value="F:pantetheine-phosphate adenylyltransferase activity"/>
    <property type="evidence" value="ECO:0007669"/>
    <property type="project" value="UniProtKB-UniRule"/>
</dbReference>
<feature type="domain" description="Cytidyltransferase-like" evidence="10">
    <location>
        <begin position="4"/>
        <end position="128"/>
    </location>
</feature>
<dbReference type="Gene3D" id="3.40.50.620">
    <property type="entry name" value="HUPs"/>
    <property type="match status" value="1"/>
</dbReference>
<dbReference type="EC" id="2.7.7.3" evidence="9"/>
<dbReference type="PATRIC" id="fig|1246995.3.peg.6036"/>
<dbReference type="RefSeq" id="WP_023560556.1">
    <property type="nucleotide sequence ID" value="NC_022657.1"/>
</dbReference>
<proteinExistence type="predicted"/>
<keyword evidence="5" id="KW-0067">ATP-binding</keyword>
<dbReference type="SUPFAM" id="SSF52374">
    <property type="entry name" value="Nucleotidylyl transferase"/>
    <property type="match status" value="1"/>
</dbReference>
<dbReference type="PANTHER" id="PTHR21342">
    <property type="entry name" value="PHOSPHOPANTETHEINE ADENYLYLTRANSFERASE"/>
    <property type="match status" value="1"/>
</dbReference>
<sequence>MHAVYPGTFDPFTAGHADVVDRVRRLFDRVTVLVAVNGEKQLAATLQQRSEALRRLLPEDWNNVTVTAWAGLTAAFCHEHQAGVIVRGIRNHDDLRHESELAAMNEHLGIPTLLVPARPELATVSSTADRSRR</sequence>
<evidence type="ECO:0000256" key="3">
    <source>
        <dbReference type="ARBA" id="ARBA00022695"/>
    </source>
</evidence>
<keyword evidence="2 11" id="KW-0808">Transferase</keyword>
<dbReference type="NCBIfam" id="TIGR01510">
    <property type="entry name" value="coaD_prev_kdtB"/>
    <property type="match status" value="1"/>
</dbReference>
<evidence type="ECO:0000256" key="6">
    <source>
        <dbReference type="ARBA" id="ARBA00022842"/>
    </source>
</evidence>
<keyword evidence="7" id="KW-0173">Coenzyme A biosynthesis</keyword>
<evidence type="ECO:0000256" key="7">
    <source>
        <dbReference type="ARBA" id="ARBA00022993"/>
    </source>
</evidence>
<dbReference type="Proteomes" id="UP000017746">
    <property type="component" value="Chromosome"/>
</dbReference>
<comment type="catalytic activity">
    <reaction evidence="8">
        <text>(R)-4'-phosphopantetheine + ATP + H(+) = 3'-dephospho-CoA + diphosphate</text>
        <dbReference type="Rhea" id="RHEA:19801"/>
        <dbReference type="ChEBI" id="CHEBI:15378"/>
        <dbReference type="ChEBI" id="CHEBI:30616"/>
        <dbReference type="ChEBI" id="CHEBI:33019"/>
        <dbReference type="ChEBI" id="CHEBI:57328"/>
        <dbReference type="ChEBI" id="CHEBI:61723"/>
        <dbReference type="EC" id="2.7.7.3"/>
    </reaction>
</comment>
<evidence type="ECO:0000256" key="9">
    <source>
        <dbReference type="NCBIfam" id="TIGR01510"/>
    </source>
</evidence>
<evidence type="ECO:0000256" key="1">
    <source>
        <dbReference type="ARBA" id="ARBA00022490"/>
    </source>
</evidence>
<evidence type="ECO:0000256" key="5">
    <source>
        <dbReference type="ARBA" id="ARBA00022840"/>
    </source>
</evidence>